<evidence type="ECO:0000313" key="4">
    <source>
        <dbReference type="Proteomes" id="UP000254589"/>
    </source>
</evidence>
<dbReference type="EMBL" id="CP010310">
    <property type="protein sequence ID" value="AJC19846.1"/>
    <property type="molecule type" value="Genomic_DNA"/>
</dbReference>
<reference evidence="2 4" key="3">
    <citation type="submission" date="2018-06" db="EMBL/GenBank/DDBJ databases">
        <authorList>
            <consortium name="Pathogen Informatics"/>
            <person name="Doyle S."/>
        </authorList>
    </citation>
    <scope>NUCLEOTIDE SEQUENCE [LARGE SCALE GENOMIC DNA]</scope>
    <source>
        <strain evidence="2 4">NCTC13159</strain>
    </source>
</reference>
<proteinExistence type="predicted"/>
<dbReference type="Pfam" id="PF13563">
    <property type="entry name" value="2_5_RNA_ligase2"/>
    <property type="match status" value="1"/>
</dbReference>
<reference evidence="1" key="2">
    <citation type="submission" date="2016-11" db="EMBL/GenBank/DDBJ databases">
        <title>Complete Genome Sequencing of Pandoraea pulmonicola DSM 16583.</title>
        <authorList>
            <person name="Chan K.-G."/>
        </authorList>
    </citation>
    <scope>NUCLEOTIDE SEQUENCE</scope>
    <source>
        <strain evidence="1">DSM 16583</strain>
    </source>
</reference>
<accession>A0AAJ4ZES7</accession>
<dbReference type="Proteomes" id="UP000254589">
    <property type="component" value="Unassembled WGS sequence"/>
</dbReference>
<dbReference type="AlphaFoldDB" id="A0AAJ4ZES7"/>
<dbReference type="EMBL" id="UGSJ01000001">
    <property type="protein sequence ID" value="SUA91974.1"/>
    <property type="molecule type" value="Genomic_DNA"/>
</dbReference>
<dbReference type="Gene3D" id="3.90.1140.10">
    <property type="entry name" value="Cyclic phosphodiesterase"/>
    <property type="match status" value="1"/>
</dbReference>
<dbReference type="Proteomes" id="UP000035086">
    <property type="component" value="Chromosome"/>
</dbReference>
<keyword evidence="3" id="KW-1185">Reference proteome</keyword>
<protein>
    <recommendedName>
        <fullName evidence="5">2'-5' RNA ligase</fullName>
    </recommendedName>
</protein>
<evidence type="ECO:0000313" key="3">
    <source>
        <dbReference type="Proteomes" id="UP000035086"/>
    </source>
</evidence>
<evidence type="ECO:0008006" key="5">
    <source>
        <dbReference type="Google" id="ProtNLM"/>
    </source>
</evidence>
<sequence>MATSAFVVKVPEAEPMVADLRQQYDPSTRVGVPAHITVLYPFMAPEHITPSVLSQAHRVFSSIPAFSFRLDAVGCFDKRVVFLRPAVPDPFVALTTAIAGEFPDYPPFGGRHSEIVPHLTVSVEPDVVDPVSSALHRRLQGAVGIESRCTHITLLENSSGRWVEMCKLDLQS</sequence>
<dbReference type="KEGG" id="ppul:RO07_03930"/>
<gene>
    <name evidence="2" type="ORF">NCTC13159_03494</name>
    <name evidence="1" type="ORF">RO07_03930</name>
</gene>
<organism evidence="2 4">
    <name type="scientific">Pandoraea pulmonicola</name>
    <dbReference type="NCBI Taxonomy" id="93221"/>
    <lineage>
        <taxon>Bacteria</taxon>
        <taxon>Pseudomonadati</taxon>
        <taxon>Pseudomonadota</taxon>
        <taxon>Betaproteobacteria</taxon>
        <taxon>Burkholderiales</taxon>
        <taxon>Burkholderiaceae</taxon>
        <taxon>Pandoraea</taxon>
    </lineage>
</organism>
<reference evidence="3" key="1">
    <citation type="submission" date="2014-12" db="EMBL/GenBank/DDBJ databases">
        <title>Complete Genome Sequencing of Pandoraea pulmonicola DSM 16583.</title>
        <authorList>
            <person name="Chan K.-G."/>
        </authorList>
    </citation>
    <scope>NUCLEOTIDE SEQUENCE [LARGE SCALE GENOMIC DNA]</scope>
    <source>
        <strain evidence="3">DSM 16583</strain>
    </source>
</reference>
<dbReference type="InterPro" id="IPR009097">
    <property type="entry name" value="Cyclic_Pdiesterase"/>
</dbReference>
<name>A0AAJ4ZES7_PANPU</name>
<dbReference type="RefSeq" id="WP_039405424.1">
    <property type="nucleotide sequence ID" value="NZ_CP010310.2"/>
</dbReference>
<evidence type="ECO:0000313" key="2">
    <source>
        <dbReference type="EMBL" id="SUA91974.1"/>
    </source>
</evidence>
<dbReference type="SUPFAM" id="SSF55144">
    <property type="entry name" value="LigT-like"/>
    <property type="match status" value="1"/>
</dbReference>
<evidence type="ECO:0000313" key="1">
    <source>
        <dbReference type="EMBL" id="AJC19846.1"/>
    </source>
</evidence>